<dbReference type="AlphaFoldDB" id="A0A3L6KSG0"/>
<reference evidence="2 3" key="1">
    <citation type="submission" date="2018-09" db="EMBL/GenBank/DDBJ databases">
        <title>whole genome sequence of T. equiperdum IVM-t1 strain.</title>
        <authorList>
            <person name="Suganuma K."/>
        </authorList>
    </citation>
    <scope>NUCLEOTIDE SEQUENCE [LARGE SCALE GENOMIC DNA]</scope>
    <source>
        <strain evidence="2 3">IVM-t1</strain>
    </source>
</reference>
<organism evidence="2 3">
    <name type="scientific">Trypanosoma brucei equiperdum</name>
    <dbReference type="NCBI Taxonomy" id="630700"/>
    <lineage>
        <taxon>Eukaryota</taxon>
        <taxon>Discoba</taxon>
        <taxon>Euglenozoa</taxon>
        <taxon>Kinetoplastea</taxon>
        <taxon>Metakinetoplastina</taxon>
        <taxon>Trypanosomatida</taxon>
        <taxon>Trypanosomatidae</taxon>
        <taxon>Trypanosoma</taxon>
    </lineage>
</organism>
<dbReference type="Proteomes" id="UP000266743">
    <property type="component" value="Unassembled WGS sequence"/>
</dbReference>
<comment type="caution">
    <text evidence="2">The sequence shown here is derived from an EMBL/GenBank/DDBJ whole genome shotgun (WGS) entry which is preliminary data.</text>
</comment>
<gene>
    <name evidence="2" type="ORF">DPX39_000007800</name>
</gene>
<sequence length="371" mass="39460">MAAAAALSFAQDVIQDVTQAHTESVGAAVARTLLVSGFKAITPKMTVTAEGACFAGATRKANAAGESRSIGDELQIKLHHLQAADEATSKDGNNVLCETGSAPGSITTCLNAWSAGTNLQYKGGKLLKTKEITYQRKISTNAEYAPLPDTSADISPPTKRVKELLAQIKEAESAVDNLDISFSTDMTHFLTKKATFTQLATAIFVPEIKPGEESKHTQTLQPIITANYGTNDKELKNKIWDQVELISVKGAALRTTESAPVKNVGELAKLEQAVGFYMAQAAATATATNMSGTSCKTAEQTKADAAHKTDEKKDGDNKTTAAECKATEEKDCDTKKCNWNAEKKQCKVKEGVAVISAVIKAPLLFAFLLLA</sequence>
<accession>A0A3L6KSG0</accession>
<evidence type="ECO:0000256" key="1">
    <source>
        <dbReference type="SAM" id="MobiDB-lite"/>
    </source>
</evidence>
<evidence type="ECO:0000313" key="3">
    <source>
        <dbReference type="Proteomes" id="UP000266743"/>
    </source>
</evidence>
<dbReference type="SUPFAM" id="SSF58087">
    <property type="entry name" value="Variant surface glycoprotein (N-terminal domain)"/>
    <property type="match status" value="1"/>
</dbReference>
<proteinExistence type="predicted"/>
<protein>
    <submittedName>
        <fullName evidence="2">Variant surface glycoprotein (VSG)</fullName>
    </submittedName>
</protein>
<name>A0A3L6KSG0_9TRYP</name>
<dbReference type="EMBL" id="QSBY01000013">
    <property type="protein sequence ID" value="RHW67384.1"/>
    <property type="molecule type" value="Genomic_DNA"/>
</dbReference>
<feature type="region of interest" description="Disordered" evidence="1">
    <location>
        <begin position="302"/>
        <end position="325"/>
    </location>
</feature>
<feature type="compositionally biased region" description="Basic and acidic residues" evidence="1">
    <location>
        <begin position="302"/>
        <end position="317"/>
    </location>
</feature>
<evidence type="ECO:0000313" key="2">
    <source>
        <dbReference type="EMBL" id="RHW67384.1"/>
    </source>
</evidence>